<accession>A0AAD5UHL5</accession>
<dbReference type="PANTHER" id="PTHR28125">
    <property type="entry name" value="MEIOTIC EXPRESSION UP-REGULATED PROTEIN 26"/>
    <property type="match status" value="1"/>
</dbReference>
<feature type="compositionally biased region" description="Low complexity" evidence="1">
    <location>
        <begin position="196"/>
        <end position="206"/>
    </location>
</feature>
<comment type="caution">
    <text evidence="3">The sequence shown here is derived from an EMBL/GenBank/DDBJ whole genome shotgun (WGS) entry which is preliminary data.</text>
</comment>
<evidence type="ECO:0000313" key="3">
    <source>
        <dbReference type="EMBL" id="KAJ3257913.1"/>
    </source>
</evidence>
<reference evidence="3" key="1">
    <citation type="submission" date="2020-05" db="EMBL/GenBank/DDBJ databases">
        <title>Phylogenomic resolution of chytrid fungi.</title>
        <authorList>
            <person name="Stajich J.E."/>
            <person name="Amses K."/>
            <person name="Simmons R."/>
            <person name="Seto K."/>
            <person name="Myers J."/>
            <person name="Bonds A."/>
            <person name="Quandt C.A."/>
            <person name="Barry K."/>
            <person name="Liu P."/>
            <person name="Grigoriev I."/>
            <person name="Longcore J.E."/>
            <person name="James T.Y."/>
        </authorList>
    </citation>
    <scope>NUCLEOTIDE SEQUENCE</scope>
    <source>
        <strain evidence="3">PLAUS21</strain>
    </source>
</reference>
<protein>
    <recommendedName>
        <fullName evidence="2">Transcription regulator Rua1 C-terminal domain-containing protein</fullName>
    </recommendedName>
</protein>
<dbReference type="AlphaFoldDB" id="A0AAD5UHL5"/>
<dbReference type="InterPro" id="IPR028012">
    <property type="entry name" value="Rua1_C"/>
</dbReference>
<dbReference type="Proteomes" id="UP001210925">
    <property type="component" value="Unassembled WGS sequence"/>
</dbReference>
<dbReference type="Pfam" id="PF14616">
    <property type="entry name" value="Rua1_C"/>
    <property type="match status" value="1"/>
</dbReference>
<keyword evidence="4" id="KW-1185">Reference proteome</keyword>
<proteinExistence type="predicted"/>
<organism evidence="3 4">
    <name type="scientific">Boothiomyces macroporosus</name>
    <dbReference type="NCBI Taxonomy" id="261099"/>
    <lineage>
        <taxon>Eukaryota</taxon>
        <taxon>Fungi</taxon>
        <taxon>Fungi incertae sedis</taxon>
        <taxon>Chytridiomycota</taxon>
        <taxon>Chytridiomycota incertae sedis</taxon>
        <taxon>Chytridiomycetes</taxon>
        <taxon>Rhizophydiales</taxon>
        <taxon>Terramycetaceae</taxon>
        <taxon>Boothiomyces</taxon>
    </lineage>
</organism>
<dbReference type="PANTHER" id="PTHR28125:SF3">
    <property type="entry name" value="TRANSCRIPTION REGULATOR RUA1 C-TERMINAL DOMAIN-CONTAINING PROTEIN"/>
    <property type="match status" value="1"/>
</dbReference>
<feature type="region of interest" description="Disordered" evidence="1">
    <location>
        <begin position="186"/>
        <end position="215"/>
    </location>
</feature>
<gene>
    <name evidence="3" type="ORF">HK103_004204</name>
</gene>
<feature type="domain" description="Transcription regulator Rua1 C-terminal" evidence="2">
    <location>
        <begin position="379"/>
        <end position="477"/>
    </location>
</feature>
<sequence>MPIQPSGLPDSLRSFPDSEDWVNPYANTYHTLSGTSCPTPSNFGRFYLIVDYFTPLLKRRSTDSHLEQEDTGFNEWSISSHKRTRTASSEATLATSLPNFNSNHTFTRNYIRTRQNSISSSLGYMHISNYNAPPAPISVDIHNLLNYSNNNRVANSDQVVDIHREINSFIYEANNIAAQDSIRNAGRSQVDGAPPSNSVSNSQDSSAPLSGRTESDDVTIFPMDYIKEESSIDPSLFDVSVTQANSDSETQPNSAAMQDMTFTQTIQDLTSSHDFTMSQDFLATQEYSSPFKLINQEPEILQSVKPEFYQEFSIPGENSMANYNFPLSIEAINASFLKRVEEIPSQPAKNEMVVVKKPSPKKQPVQDDPTVRAQDLKFESDLYTPKMVRNTGSKKEGFCDLCKPGRWLQLKNSAFWYHKQFTHGISSISCQPFTNPLEIRTVWCASGPGQSNDESQVAVFLLTEGLCHRCRNWEPLYRNKKRFAHSFISYDEAIKCLTTPHKLQTKEPVILERNPLKLLVGRTASGDLFIPLGMTVSNSMLQDMKSHEAGKMSGVW</sequence>
<evidence type="ECO:0000256" key="1">
    <source>
        <dbReference type="SAM" id="MobiDB-lite"/>
    </source>
</evidence>
<dbReference type="EMBL" id="JADGKB010000033">
    <property type="protein sequence ID" value="KAJ3257913.1"/>
    <property type="molecule type" value="Genomic_DNA"/>
</dbReference>
<name>A0AAD5UHL5_9FUNG</name>
<evidence type="ECO:0000259" key="2">
    <source>
        <dbReference type="Pfam" id="PF14616"/>
    </source>
</evidence>
<evidence type="ECO:0000313" key="4">
    <source>
        <dbReference type="Proteomes" id="UP001210925"/>
    </source>
</evidence>